<comment type="caution">
    <text evidence="2">The sequence shown here is derived from an EMBL/GenBank/DDBJ whole genome shotgun (WGS) entry which is preliminary data.</text>
</comment>
<evidence type="ECO:0000256" key="1">
    <source>
        <dbReference type="SAM" id="MobiDB-lite"/>
    </source>
</evidence>
<feature type="compositionally biased region" description="Low complexity" evidence="1">
    <location>
        <begin position="327"/>
        <end position="340"/>
    </location>
</feature>
<protein>
    <submittedName>
        <fullName evidence="2">Uncharacterized protein</fullName>
    </submittedName>
</protein>
<feature type="compositionally biased region" description="Basic residues" evidence="1">
    <location>
        <begin position="459"/>
        <end position="469"/>
    </location>
</feature>
<dbReference type="AlphaFoldDB" id="A0A8H5M7F5"/>
<evidence type="ECO:0000313" key="3">
    <source>
        <dbReference type="Proteomes" id="UP000518752"/>
    </source>
</evidence>
<feature type="compositionally biased region" description="Basic and acidic residues" evidence="1">
    <location>
        <begin position="445"/>
        <end position="458"/>
    </location>
</feature>
<proteinExistence type="predicted"/>
<name>A0A8H5M7F5_9AGAR</name>
<gene>
    <name evidence="2" type="ORF">D9757_006112</name>
</gene>
<feature type="compositionally biased region" description="Polar residues" evidence="1">
    <location>
        <begin position="489"/>
        <end position="503"/>
    </location>
</feature>
<sequence>MPQRIPTPPTDNTTSYFTAVYPFPLNGHWEVKEDQKVFSRWLACFVPKECLIAILHKPTARGMVLIEIDRAFTEHQKLLGLHEWSKFLKQPTAEEKGRSTQIFYSTYKTHRAAQKDGVIYTGLDVQNLCITDSNRTGWKTINIADSWFDEPASRIRFPYPRTSWCPPPLEDKTNKKMCHPLPVIHFPTPEKAAKPVVGSGAYYENISSPSPYSAEVQSANWNQVPIQPTKRNASTATPIVPARAAVSAPSVSRPKPNAWGAQKPASALFPTLVTTPTSKPVAALASTKPPQGVWGARSATSTSKPQNPAGRSDTRPGAPPGLVRSVNANSGNSLSSTSSSELDWASEVAAAIAINNNDQYEQLISGVDDLTVSDGLDKALQGDDDDEVFEVPPLSSGAAYAIKQEEVKENLWSDYKPPGAKDDEELCPVHGVSCSRGICQFAAKAEKEKKKKERESTRGHGRGRGKGRGSSRDRTANTAGSDEGPRLSPANSNPVSRASSQMGMVSEPNFNHDDETDLWDD</sequence>
<feature type="region of interest" description="Disordered" evidence="1">
    <location>
        <begin position="282"/>
        <end position="340"/>
    </location>
</feature>
<dbReference type="Proteomes" id="UP000518752">
    <property type="component" value="Unassembled WGS sequence"/>
</dbReference>
<dbReference type="EMBL" id="JAACJN010000047">
    <property type="protein sequence ID" value="KAF5383466.1"/>
    <property type="molecule type" value="Genomic_DNA"/>
</dbReference>
<feature type="region of interest" description="Disordered" evidence="1">
    <location>
        <begin position="445"/>
        <end position="521"/>
    </location>
</feature>
<dbReference type="OrthoDB" id="3243413at2759"/>
<evidence type="ECO:0000313" key="2">
    <source>
        <dbReference type="EMBL" id="KAF5383466.1"/>
    </source>
</evidence>
<reference evidence="2 3" key="1">
    <citation type="journal article" date="2020" name="ISME J.">
        <title>Uncovering the hidden diversity of litter-decomposition mechanisms in mushroom-forming fungi.</title>
        <authorList>
            <person name="Floudas D."/>
            <person name="Bentzer J."/>
            <person name="Ahren D."/>
            <person name="Johansson T."/>
            <person name="Persson P."/>
            <person name="Tunlid A."/>
        </authorList>
    </citation>
    <scope>NUCLEOTIDE SEQUENCE [LARGE SCALE GENOMIC DNA]</scope>
    <source>
        <strain evidence="2 3">CBS 406.79</strain>
    </source>
</reference>
<keyword evidence="3" id="KW-1185">Reference proteome</keyword>
<organism evidence="2 3">
    <name type="scientific">Collybiopsis confluens</name>
    <dbReference type="NCBI Taxonomy" id="2823264"/>
    <lineage>
        <taxon>Eukaryota</taxon>
        <taxon>Fungi</taxon>
        <taxon>Dikarya</taxon>
        <taxon>Basidiomycota</taxon>
        <taxon>Agaricomycotina</taxon>
        <taxon>Agaricomycetes</taxon>
        <taxon>Agaricomycetidae</taxon>
        <taxon>Agaricales</taxon>
        <taxon>Marasmiineae</taxon>
        <taxon>Omphalotaceae</taxon>
        <taxon>Collybiopsis</taxon>
    </lineage>
</organism>
<accession>A0A8H5M7F5</accession>